<name>A0A0J8QV74_COCIT</name>
<dbReference type="EMBL" id="DS268138">
    <property type="protein sequence ID" value="KMU75168.1"/>
    <property type="molecule type" value="Genomic_DNA"/>
</dbReference>
<dbReference type="Proteomes" id="UP000054559">
    <property type="component" value="Unassembled WGS sequence"/>
</dbReference>
<feature type="compositionally biased region" description="Basic and acidic residues" evidence="1">
    <location>
        <begin position="18"/>
        <end position="29"/>
    </location>
</feature>
<evidence type="ECO:0000313" key="2">
    <source>
        <dbReference type="EMBL" id="KMU75168.1"/>
    </source>
</evidence>
<reference evidence="3" key="1">
    <citation type="journal article" date="2010" name="Genome Res.">
        <title>Population genomic sequencing of Coccidioides fungi reveals recent hybridization and transposon control.</title>
        <authorList>
            <person name="Neafsey D.E."/>
            <person name="Barker B.M."/>
            <person name="Sharpton T.J."/>
            <person name="Stajich J.E."/>
            <person name="Park D.J."/>
            <person name="Whiston E."/>
            <person name="Hung C.-Y."/>
            <person name="McMahan C."/>
            <person name="White J."/>
            <person name="Sykes S."/>
            <person name="Heiman D."/>
            <person name="Young S."/>
            <person name="Zeng Q."/>
            <person name="Abouelleil A."/>
            <person name="Aftuck L."/>
            <person name="Bessette D."/>
            <person name="Brown A."/>
            <person name="FitzGerald M."/>
            <person name="Lui A."/>
            <person name="Macdonald J.P."/>
            <person name="Priest M."/>
            <person name="Orbach M.J."/>
            <person name="Galgiani J.N."/>
            <person name="Kirkland T.N."/>
            <person name="Cole G.T."/>
            <person name="Birren B.W."/>
            <person name="Henn M.R."/>
            <person name="Taylor J.W."/>
            <person name="Rounsley S.D."/>
        </authorList>
    </citation>
    <scope>NUCLEOTIDE SEQUENCE [LARGE SCALE GENOMIC DNA]</scope>
    <source>
        <strain evidence="3">RMSCC 3703</strain>
    </source>
</reference>
<accession>A0A0J8QV74</accession>
<organism evidence="2 3">
    <name type="scientific">Coccidioides immitis RMSCC 3703</name>
    <dbReference type="NCBI Taxonomy" id="454286"/>
    <lineage>
        <taxon>Eukaryota</taxon>
        <taxon>Fungi</taxon>
        <taxon>Dikarya</taxon>
        <taxon>Ascomycota</taxon>
        <taxon>Pezizomycotina</taxon>
        <taxon>Eurotiomycetes</taxon>
        <taxon>Eurotiomycetidae</taxon>
        <taxon>Onygenales</taxon>
        <taxon>Onygenaceae</taxon>
        <taxon>Coccidioides</taxon>
    </lineage>
</organism>
<evidence type="ECO:0000313" key="3">
    <source>
        <dbReference type="Proteomes" id="UP000054559"/>
    </source>
</evidence>
<proteinExistence type="predicted"/>
<protein>
    <submittedName>
        <fullName evidence="2">Uncharacterized protein</fullName>
    </submittedName>
</protein>
<gene>
    <name evidence="2" type="ORF">CISG_04117</name>
</gene>
<feature type="region of interest" description="Disordered" evidence="1">
    <location>
        <begin position="1"/>
        <end position="49"/>
    </location>
</feature>
<evidence type="ECO:0000256" key="1">
    <source>
        <dbReference type="SAM" id="MobiDB-lite"/>
    </source>
</evidence>
<dbReference type="AlphaFoldDB" id="A0A0J8QV74"/>
<sequence>MGEVLLTQKRSQSGQEAMWRRHGEEDSRRRALKRSQNAGPNRWLGAAGGPVAQKHDFIGKTDLPVQSRRPTCIHTVDPFRKSLSGPARNIAIVFALESGVGRSSTIQSPNAAAGERDRLLFKGSIK</sequence>